<evidence type="ECO:0000256" key="3">
    <source>
        <dbReference type="HAMAP-Rule" id="MF_00088"/>
    </source>
</evidence>
<accession>A0A022KWQ6</accession>
<evidence type="ECO:0000256" key="2">
    <source>
        <dbReference type="ARBA" id="ARBA00022884"/>
    </source>
</evidence>
<dbReference type="GO" id="GO:0003723">
    <property type="term" value="F:RNA binding"/>
    <property type="evidence" value="ECO:0007669"/>
    <property type="project" value="UniProtKB-UniRule"/>
</dbReference>
<dbReference type="PANTHER" id="PTHR34654:SF1">
    <property type="entry name" value="RNA-BINDING PROTEIN KHPA"/>
    <property type="match status" value="1"/>
</dbReference>
<dbReference type="GO" id="GO:0005737">
    <property type="term" value="C:cytoplasm"/>
    <property type="evidence" value="ECO:0007669"/>
    <property type="project" value="UniProtKB-SubCell"/>
</dbReference>
<proteinExistence type="inferred from homology"/>
<dbReference type="InterPro" id="IPR020627">
    <property type="entry name" value="KhpA"/>
</dbReference>
<name>A0A022KWQ6_9MICO</name>
<keyword evidence="2 3" id="KW-0694">RNA-binding</keyword>
<dbReference type="OrthoDB" id="9812389at2"/>
<dbReference type="Proteomes" id="UP000019754">
    <property type="component" value="Unassembled WGS sequence"/>
</dbReference>
<evidence type="ECO:0000313" key="5">
    <source>
        <dbReference type="Proteomes" id="UP000019754"/>
    </source>
</evidence>
<dbReference type="NCBIfam" id="NF002761">
    <property type="entry name" value="PRK02821.1"/>
    <property type="match status" value="1"/>
</dbReference>
<dbReference type="AlphaFoldDB" id="A0A022KWQ6"/>
<comment type="caution">
    <text evidence="4">The sequence shown here is derived from an EMBL/GenBank/DDBJ whole genome shotgun (WGS) entry which is preliminary data.</text>
</comment>
<keyword evidence="1 3" id="KW-0963">Cytoplasm</keyword>
<comment type="similarity">
    <text evidence="3">Belongs to the KhpA RNA-binding protein family.</text>
</comment>
<reference evidence="4 5" key="1">
    <citation type="journal article" date="2013" name="Genome Announc.">
        <title>Draft genome sequence of an Actinobacterium, Brachybacterium muris strain UCD-AY4.</title>
        <authorList>
            <person name="Lo J.R."/>
            <person name="Lang J.M."/>
            <person name="Darling A.E."/>
            <person name="Eisen J.A."/>
            <person name="Coil D.A."/>
        </authorList>
    </citation>
    <scope>NUCLEOTIDE SEQUENCE [LARGE SCALE GENOMIC DNA]</scope>
    <source>
        <strain evidence="4 5">UCD-AY4</strain>
    </source>
</reference>
<keyword evidence="5" id="KW-1185">Reference proteome</keyword>
<dbReference type="EMBL" id="AORC01000005">
    <property type="protein sequence ID" value="EYT50249.1"/>
    <property type="molecule type" value="Genomic_DNA"/>
</dbReference>
<organism evidence="4 5">
    <name type="scientific">Brachybacterium muris UCD-AY4</name>
    <dbReference type="NCBI Taxonomy" id="1249481"/>
    <lineage>
        <taxon>Bacteria</taxon>
        <taxon>Bacillati</taxon>
        <taxon>Actinomycetota</taxon>
        <taxon>Actinomycetes</taxon>
        <taxon>Micrococcales</taxon>
        <taxon>Dermabacteraceae</taxon>
        <taxon>Brachybacterium</taxon>
    </lineage>
</organism>
<dbReference type="InterPro" id="IPR009019">
    <property type="entry name" value="KH_sf_prok-type"/>
</dbReference>
<dbReference type="RefSeq" id="WP_017822815.1">
    <property type="nucleotide sequence ID" value="NZ_AORC01000005.1"/>
</dbReference>
<evidence type="ECO:0000313" key="4">
    <source>
        <dbReference type="EMBL" id="EYT50249.1"/>
    </source>
</evidence>
<protein>
    <recommendedName>
        <fullName evidence="3">RNA-binding protein KhpA</fullName>
    </recommendedName>
    <alternativeName>
        <fullName evidence="3">KH-domain protein A</fullName>
    </alternativeName>
</protein>
<dbReference type="HOGENOM" id="CLU_132074_3_0_11"/>
<sequence>MSARAEALDHLVRGIVDDPEAVRVTEKSTRRGPLLEVRVSPADLGRVIGRSGRTARALRTVTAALSDDDVRVDIVDVDRR</sequence>
<comment type="subcellular location">
    <subcellularLocation>
        <location evidence="3">Cytoplasm</location>
    </subcellularLocation>
</comment>
<dbReference type="SUPFAM" id="SSF54814">
    <property type="entry name" value="Prokaryotic type KH domain (KH-domain type II)"/>
    <property type="match status" value="1"/>
</dbReference>
<dbReference type="Gene3D" id="3.30.300.20">
    <property type="match status" value="1"/>
</dbReference>
<evidence type="ECO:0000256" key="1">
    <source>
        <dbReference type="ARBA" id="ARBA00022490"/>
    </source>
</evidence>
<gene>
    <name evidence="3" type="primary">khpA</name>
    <name evidence="4" type="ORF">D641_0105555</name>
</gene>
<dbReference type="InterPro" id="IPR015946">
    <property type="entry name" value="KH_dom-like_a/b"/>
</dbReference>
<dbReference type="HAMAP" id="MF_00088">
    <property type="entry name" value="KhpA"/>
    <property type="match status" value="1"/>
</dbReference>
<dbReference type="CDD" id="cd22533">
    <property type="entry name" value="KH-II_YlqC-like"/>
    <property type="match status" value="1"/>
</dbReference>
<dbReference type="STRING" id="1249481.D641_0105555"/>
<dbReference type="PROSITE" id="PS50084">
    <property type="entry name" value="KH_TYPE_1"/>
    <property type="match status" value="1"/>
</dbReference>
<comment type="function">
    <text evidence="3">A probable RNA-binding protein.</text>
</comment>
<dbReference type="Pfam" id="PF13083">
    <property type="entry name" value="KH_KhpA-B"/>
    <property type="match status" value="1"/>
</dbReference>
<dbReference type="PANTHER" id="PTHR34654">
    <property type="entry name" value="UPF0109 PROTEIN SCO5592"/>
    <property type="match status" value="1"/>
</dbReference>